<dbReference type="Pfam" id="PF13840">
    <property type="entry name" value="ACT_7"/>
    <property type="match status" value="1"/>
</dbReference>
<name>A0A1Q2M0U4_9GAMM</name>
<reference evidence="2" key="1">
    <citation type="submission" date="2017-02" db="EMBL/GenBank/DDBJ databases">
        <title>Genome of Microbulbifer agarilyticus GP101.</title>
        <authorList>
            <person name="Jung J."/>
            <person name="Bae S.S."/>
            <person name="Baek K."/>
        </authorList>
    </citation>
    <scope>NUCLEOTIDE SEQUENCE [LARGE SCALE GENOMIC DNA]</scope>
    <source>
        <strain evidence="2">GP101</strain>
    </source>
</reference>
<dbReference type="Proteomes" id="UP000188219">
    <property type="component" value="Chromosome"/>
</dbReference>
<dbReference type="EMBL" id="CP019650">
    <property type="protein sequence ID" value="AQQ66269.1"/>
    <property type="molecule type" value="Genomic_DNA"/>
</dbReference>
<dbReference type="KEGG" id="maga:Mag101_00340"/>
<dbReference type="InterPro" id="IPR027795">
    <property type="entry name" value="CASTOR_ACT_dom"/>
</dbReference>
<dbReference type="eggNOG" id="COG3602">
    <property type="taxonomic scope" value="Bacteria"/>
</dbReference>
<dbReference type="PANTHER" id="PTHR39199:SF1">
    <property type="entry name" value="BLR5128 PROTEIN"/>
    <property type="match status" value="1"/>
</dbReference>
<sequence>MNAQVKIDQLLLRLTPILDREVLGLCVLDESQLKEHLAHCRCIFREREGISALLPRHIAEQEQLSVSDDYRQITLQFVDGVEAPGLTATILRELADAGIQANVVSARYHEHILVRARDATRAMQILYGISNRLQYS</sequence>
<dbReference type="Gene3D" id="3.30.2130.10">
    <property type="entry name" value="VC0802-like"/>
    <property type="match status" value="1"/>
</dbReference>
<gene>
    <name evidence="2" type="ORF">Mag101_00340</name>
</gene>
<evidence type="ECO:0000259" key="1">
    <source>
        <dbReference type="Pfam" id="PF13840"/>
    </source>
</evidence>
<keyword evidence="3" id="KW-1185">Reference proteome</keyword>
<evidence type="ECO:0000313" key="2">
    <source>
        <dbReference type="EMBL" id="AQQ66269.1"/>
    </source>
</evidence>
<proteinExistence type="predicted"/>
<feature type="domain" description="CASTOR ACT" evidence="1">
    <location>
        <begin position="67"/>
        <end position="126"/>
    </location>
</feature>
<evidence type="ECO:0000313" key="3">
    <source>
        <dbReference type="Proteomes" id="UP000188219"/>
    </source>
</evidence>
<dbReference type="OrthoDB" id="517867at2"/>
<dbReference type="RefSeq" id="WP_077399200.1">
    <property type="nucleotide sequence ID" value="NZ_CP019650.1"/>
</dbReference>
<organism evidence="2 3">
    <name type="scientific">Microbulbifer agarilyticus</name>
    <dbReference type="NCBI Taxonomy" id="260552"/>
    <lineage>
        <taxon>Bacteria</taxon>
        <taxon>Pseudomonadati</taxon>
        <taxon>Pseudomonadota</taxon>
        <taxon>Gammaproteobacteria</taxon>
        <taxon>Cellvibrionales</taxon>
        <taxon>Microbulbiferaceae</taxon>
        <taxon>Microbulbifer</taxon>
    </lineage>
</organism>
<dbReference type="SUPFAM" id="SSF55021">
    <property type="entry name" value="ACT-like"/>
    <property type="match status" value="2"/>
</dbReference>
<accession>A0A1Q2M0U4</accession>
<dbReference type="AlphaFoldDB" id="A0A1Q2M0U4"/>
<dbReference type="STRING" id="260552.Mag101_00340"/>
<protein>
    <recommendedName>
        <fullName evidence="1">CASTOR ACT domain-containing protein</fullName>
    </recommendedName>
</protein>
<dbReference type="InterPro" id="IPR045865">
    <property type="entry name" value="ACT-like_dom_sf"/>
</dbReference>
<dbReference type="PANTHER" id="PTHR39199">
    <property type="entry name" value="BLR5128 PROTEIN"/>
    <property type="match status" value="1"/>
</dbReference>